<evidence type="ECO:0000256" key="9">
    <source>
        <dbReference type="ARBA" id="ARBA00025958"/>
    </source>
</evidence>
<evidence type="ECO:0000256" key="8">
    <source>
        <dbReference type="ARBA" id="ARBA00025193"/>
    </source>
</evidence>
<accession>T1IMF6</accession>
<evidence type="ECO:0000256" key="3">
    <source>
        <dbReference type="ARBA" id="ARBA00013634"/>
    </source>
</evidence>
<dbReference type="InterPro" id="IPR022042">
    <property type="entry name" value="snRNA-activating_su3"/>
</dbReference>
<sequence length="371" mass="43370">MERFHNPNPRPFISTEIDFKTLLTEWTHLEAHETVNADTDLSSLMNIPPEIIKELETVCNIDNLTIKPEPTDFLNFKIPANHNLQCLKTKEKFNNNRSQHPRNPYAHIYNNKYSFADEKRKETITIDKTITGPELILTITVFQPYKKRPGCKYIRDLKMEQQFKVLGSQKLTVLRDKFICLGDNSILKDCSDHPDLKLDNKAKDVFTSGLFYINGTLYNDMRNAQSRDNSRAIIEWANEYTDMEIGPFESRLMEETRFLDLKLRLGYPYLYQHLGDCEHLMVFQDVRLMNCEDCQDVARYPIVSGVSCRHRVICMVCRHLTAKWVTTGNRRLNADPFFFCDSCFRAFNYDKNGQKIGEFFAQPFVDRSALL</sequence>
<keyword evidence="4" id="KW-0805">Transcription regulation</keyword>
<dbReference type="PANTHER" id="PTHR13421">
    <property type="entry name" value="SNRNA-ACTIVATING PROTEIN COMPLEX SUBUNIT 3"/>
    <property type="match status" value="1"/>
</dbReference>
<dbReference type="GO" id="GO:0001006">
    <property type="term" value="F:RNA polymerase III type 3 promoter sequence-specific DNA binding"/>
    <property type="evidence" value="ECO:0007669"/>
    <property type="project" value="TreeGrafter"/>
</dbReference>
<reference evidence="12" key="1">
    <citation type="submission" date="2011-05" db="EMBL/GenBank/DDBJ databases">
        <authorList>
            <person name="Richards S.R."/>
            <person name="Qu J."/>
            <person name="Jiang H."/>
            <person name="Jhangiani S.N."/>
            <person name="Agravi P."/>
            <person name="Goodspeed R."/>
            <person name="Gross S."/>
            <person name="Mandapat C."/>
            <person name="Jackson L."/>
            <person name="Mathew T."/>
            <person name="Pu L."/>
            <person name="Thornton R."/>
            <person name="Saada N."/>
            <person name="Wilczek-Boney K.B."/>
            <person name="Lee S."/>
            <person name="Kovar C."/>
            <person name="Wu Y."/>
            <person name="Scherer S.E."/>
            <person name="Worley K.C."/>
            <person name="Muzny D.M."/>
            <person name="Gibbs R."/>
        </authorList>
    </citation>
    <scope>NUCLEOTIDE SEQUENCE</scope>
    <source>
        <strain evidence="12">Brora</strain>
    </source>
</reference>
<dbReference type="AlphaFoldDB" id="T1IMF6"/>
<evidence type="ECO:0000256" key="10">
    <source>
        <dbReference type="ARBA" id="ARBA00029606"/>
    </source>
</evidence>
<evidence type="ECO:0000256" key="4">
    <source>
        <dbReference type="ARBA" id="ARBA00023015"/>
    </source>
</evidence>
<dbReference type="PhylomeDB" id="T1IMF6"/>
<keyword evidence="7" id="KW-0539">Nucleus</keyword>
<dbReference type="GO" id="GO:0019185">
    <property type="term" value="C:snRNA-activating protein complex"/>
    <property type="evidence" value="ECO:0007669"/>
    <property type="project" value="TreeGrafter"/>
</dbReference>
<dbReference type="GO" id="GO:0042795">
    <property type="term" value="P:snRNA transcription by RNA polymerase II"/>
    <property type="evidence" value="ECO:0007669"/>
    <property type="project" value="TreeGrafter"/>
</dbReference>
<proteinExistence type="inferred from homology"/>
<keyword evidence="12" id="KW-1185">Reference proteome</keyword>
<evidence type="ECO:0000256" key="1">
    <source>
        <dbReference type="ARBA" id="ARBA00004123"/>
    </source>
</evidence>
<evidence type="ECO:0000313" key="12">
    <source>
        <dbReference type="Proteomes" id="UP000014500"/>
    </source>
</evidence>
<dbReference type="GO" id="GO:0005634">
    <property type="term" value="C:nucleus"/>
    <property type="evidence" value="ECO:0007669"/>
    <property type="project" value="UniProtKB-SubCell"/>
</dbReference>
<dbReference type="STRING" id="126957.T1IMF6"/>
<dbReference type="PANTHER" id="PTHR13421:SF16">
    <property type="entry name" value="SNRNA-ACTIVATING PROTEIN COMPLEX SUBUNIT 3"/>
    <property type="match status" value="1"/>
</dbReference>
<keyword evidence="5" id="KW-0238">DNA-binding</keyword>
<name>T1IMF6_STRMM</name>
<comment type="similarity">
    <text evidence="2">Belongs to the SNAPC3/SRD2 family.</text>
</comment>
<dbReference type="GO" id="GO:0001046">
    <property type="term" value="F:core promoter sequence-specific DNA binding"/>
    <property type="evidence" value="ECO:0007669"/>
    <property type="project" value="TreeGrafter"/>
</dbReference>
<comment type="subunit">
    <text evidence="9">Part of the SNAPc complex composed of 5 subunits: SNAPC1, SNAPC2, SNAPC3, SNAPC4 and SNAPC5. SNAPC3 interacts with SNAPC1.</text>
</comment>
<dbReference type="EnsemblMetazoa" id="SMAR002159-RA">
    <property type="protein sequence ID" value="SMAR002159-PA"/>
    <property type="gene ID" value="SMAR002159"/>
</dbReference>
<keyword evidence="6" id="KW-0804">Transcription</keyword>
<evidence type="ECO:0000313" key="11">
    <source>
        <dbReference type="EnsemblMetazoa" id="SMAR002159-PA"/>
    </source>
</evidence>
<reference evidence="11" key="2">
    <citation type="submission" date="2015-02" db="UniProtKB">
        <authorList>
            <consortium name="EnsemblMetazoa"/>
        </authorList>
    </citation>
    <scope>IDENTIFICATION</scope>
</reference>
<dbReference type="Pfam" id="PF12251">
    <property type="entry name" value="SNAPC3"/>
    <property type="match status" value="1"/>
</dbReference>
<evidence type="ECO:0000256" key="2">
    <source>
        <dbReference type="ARBA" id="ARBA00010410"/>
    </source>
</evidence>
<dbReference type="eggNOG" id="KOG2664">
    <property type="taxonomic scope" value="Eukaryota"/>
</dbReference>
<dbReference type="HOGENOM" id="CLU_041861_0_0_1"/>
<evidence type="ECO:0000256" key="6">
    <source>
        <dbReference type="ARBA" id="ARBA00023163"/>
    </source>
</evidence>
<dbReference type="OMA" id="AHRDDCL"/>
<dbReference type="EMBL" id="JH431045">
    <property type="status" value="NOT_ANNOTATED_CDS"/>
    <property type="molecule type" value="Genomic_DNA"/>
</dbReference>
<comment type="subcellular location">
    <subcellularLocation>
        <location evidence="1">Nucleus</location>
    </subcellularLocation>
</comment>
<organism evidence="11 12">
    <name type="scientific">Strigamia maritima</name>
    <name type="common">European centipede</name>
    <name type="synonym">Geophilus maritimus</name>
    <dbReference type="NCBI Taxonomy" id="126957"/>
    <lineage>
        <taxon>Eukaryota</taxon>
        <taxon>Metazoa</taxon>
        <taxon>Ecdysozoa</taxon>
        <taxon>Arthropoda</taxon>
        <taxon>Myriapoda</taxon>
        <taxon>Chilopoda</taxon>
        <taxon>Pleurostigmophora</taxon>
        <taxon>Geophilomorpha</taxon>
        <taxon>Linotaeniidae</taxon>
        <taxon>Strigamia</taxon>
    </lineage>
</organism>
<evidence type="ECO:0000256" key="7">
    <source>
        <dbReference type="ARBA" id="ARBA00023242"/>
    </source>
</evidence>
<protein>
    <recommendedName>
        <fullName evidence="3">snRNA-activating protein complex subunit 3</fullName>
    </recommendedName>
    <alternativeName>
        <fullName evidence="10">Small nuclear RNA-activating complex polypeptide 3</fullName>
    </alternativeName>
</protein>
<dbReference type="GO" id="GO:0000978">
    <property type="term" value="F:RNA polymerase II cis-regulatory region sequence-specific DNA binding"/>
    <property type="evidence" value="ECO:0007669"/>
    <property type="project" value="TreeGrafter"/>
</dbReference>
<dbReference type="GO" id="GO:0003681">
    <property type="term" value="F:bent DNA binding"/>
    <property type="evidence" value="ECO:0007669"/>
    <property type="project" value="TreeGrafter"/>
</dbReference>
<evidence type="ECO:0000256" key="5">
    <source>
        <dbReference type="ARBA" id="ARBA00023125"/>
    </source>
</evidence>
<dbReference type="GO" id="GO:0042796">
    <property type="term" value="P:snRNA transcription by RNA polymerase III"/>
    <property type="evidence" value="ECO:0007669"/>
    <property type="project" value="TreeGrafter"/>
</dbReference>
<dbReference type="Proteomes" id="UP000014500">
    <property type="component" value="Unassembled WGS sequence"/>
</dbReference>
<comment type="function">
    <text evidence="8">Part of the SNAPc complex required for the transcription of both RNA polymerase II and III small-nuclear RNA genes. Binds to the proximal sequence element (PSE), a non-TATA-box basal promoter element common to these 2 types of genes. Recruits TBP and BRF2 to the U6 snRNA TATA box.</text>
</comment>